<accession>A0AAD6BY75</accession>
<organism evidence="2 3">
    <name type="scientific">Penicillium daleae</name>
    <dbReference type="NCBI Taxonomy" id="63821"/>
    <lineage>
        <taxon>Eukaryota</taxon>
        <taxon>Fungi</taxon>
        <taxon>Dikarya</taxon>
        <taxon>Ascomycota</taxon>
        <taxon>Pezizomycotina</taxon>
        <taxon>Eurotiomycetes</taxon>
        <taxon>Eurotiomycetidae</taxon>
        <taxon>Eurotiales</taxon>
        <taxon>Aspergillaceae</taxon>
        <taxon>Penicillium</taxon>
    </lineage>
</organism>
<dbReference type="RefSeq" id="XP_056762432.1">
    <property type="nucleotide sequence ID" value="XM_056913583.1"/>
</dbReference>
<dbReference type="Pfam" id="PF13424">
    <property type="entry name" value="TPR_12"/>
    <property type="match status" value="1"/>
</dbReference>
<protein>
    <recommendedName>
        <fullName evidence="4">MalT-like TPR region domain-containing protein</fullName>
    </recommendedName>
</protein>
<dbReference type="InterPro" id="IPR053137">
    <property type="entry name" value="NLR-like"/>
</dbReference>
<evidence type="ECO:0008006" key="4">
    <source>
        <dbReference type="Google" id="ProtNLM"/>
    </source>
</evidence>
<keyword evidence="3" id="KW-1185">Reference proteome</keyword>
<dbReference type="Proteomes" id="UP001213681">
    <property type="component" value="Unassembled WGS sequence"/>
</dbReference>
<proteinExistence type="predicted"/>
<gene>
    <name evidence="2" type="ORF">N7458_010201</name>
</gene>
<sequence>MEVLLFRRDQQHNNDPTSDNIAAHVSDESNSVSDIDTSFDLEEDFRILRDYSLISIGQDGSTFSMHRLVQLSVQTWLKSQGKPEHYKEQFIHTLYETFPSIPDHENKDQCRSLFPHIKAAMLQWPTSDWSLQEWAGMLCRGAMHAHDAGDIRASKEMASKSMEQREKLLGANNLETLSSASVLVQAYLAAGQWAEAENLEIQIIESFKVKFGESHLKTQELMGNLAWIYSTQERWLDAAKLKIRVMEQTMVQVNQDHPSLQLMNNLSIDLRALGHLEKARELGLFALAKHIDKLGEDHPDTLISKCNLALTFAGMEQWEEAESLQIEALETLRVQLGDDHPLTLEAMGFLASTWKALGQTVDALGLLRRCLARAERVLGPDHPKFLQRAEDLLKWEAEESGGDNKS</sequence>
<dbReference type="InterPro" id="IPR011990">
    <property type="entry name" value="TPR-like_helical_dom_sf"/>
</dbReference>
<evidence type="ECO:0000313" key="3">
    <source>
        <dbReference type="Proteomes" id="UP001213681"/>
    </source>
</evidence>
<feature type="region of interest" description="Disordered" evidence="1">
    <location>
        <begin position="8"/>
        <end position="27"/>
    </location>
</feature>
<evidence type="ECO:0000313" key="2">
    <source>
        <dbReference type="EMBL" id="KAJ5439203.1"/>
    </source>
</evidence>
<reference evidence="2" key="1">
    <citation type="submission" date="2022-12" db="EMBL/GenBank/DDBJ databases">
        <authorList>
            <person name="Petersen C."/>
        </authorList>
    </citation>
    <scope>NUCLEOTIDE SEQUENCE</scope>
    <source>
        <strain evidence="2">IBT 16125</strain>
    </source>
</reference>
<dbReference type="AlphaFoldDB" id="A0AAD6BY75"/>
<evidence type="ECO:0000256" key="1">
    <source>
        <dbReference type="SAM" id="MobiDB-lite"/>
    </source>
</evidence>
<dbReference type="SUPFAM" id="SSF48452">
    <property type="entry name" value="TPR-like"/>
    <property type="match status" value="2"/>
</dbReference>
<dbReference type="Gene3D" id="1.25.40.10">
    <property type="entry name" value="Tetratricopeptide repeat domain"/>
    <property type="match status" value="2"/>
</dbReference>
<comment type="caution">
    <text evidence="2">The sequence shown here is derived from an EMBL/GenBank/DDBJ whole genome shotgun (WGS) entry which is preliminary data.</text>
</comment>
<dbReference type="Pfam" id="PF13374">
    <property type="entry name" value="TPR_10"/>
    <property type="match status" value="2"/>
</dbReference>
<name>A0AAD6BY75_9EURO</name>
<dbReference type="PANTHER" id="PTHR46082">
    <property type="entry name" value="ATP/GTP-BINDING PROTEIN-RELATED"/>
    <property type="match status" value="1"/>
</dbReference>
<reference evidence="2" key="2">
    <citation type="journal article" date="2023" name="IMA Fungus">
        <title>Comparative genomic study of the Penicillium genus elucidates a diverse pangenome and 15 lateral gene transfer events.</title>
        <authorList>
            <person name="Petersen C."/>
            <person name="Sorensen T."/>
            <person name="Nielsen M.R."/>
            <person name="Sondergaard T.E."/>
            <person name="Sorensen J.L."/>
            <person name="Fitzpatrick D.A."/>
            <person name="Frisvad J.C."/>
            <person name="Nielsen K.L."/>
        </authorList>
    </citation>
    <scope>NUCLEOTIDE SEQUENCE</scope>
    <source>
        <strain evidence="2">IBT 16125</strain>
    </source>
</reference>
<dbReference type="EMBL" id="JAPVEA010000008">
    <property type="protein sequence ID" value="KAJ5439203.1"/>
    <property type="molecule type" value="Genomic_DNA"/>
</dbReference>
<dbReference type="PANTHER" id="PTHR46082:SF11">
    <property type="entry name" value="AAA+ ATPASE DOMAIN-CONTAINING PROTEIN-RELATED"/>
    <property type="match status" value="1"/>
</dbReference>
<dbReference type="GeneID" id="81603826"/>